<dbReference type="EMBL" id="NRGX01000001">
    <property type="protein sequence ID" value="PCC17180.1"/>
    <property type="molecule type" value="Genomic_DNA"/>
</dbReference>
<name>A0A2A3ZF88_BREAU</name>
<evidence type="ECO:0000313" key="2">
    <source>
        <dbReference type="EMBL" id="PCC17180.1"/>
    </source>
</evidence>
<gene>
    <name evidence="3" type="ORF">CIK62_10625</name>
    <name evidence="2" type="ORF">CIK79_02010</name>
</gene>
<reference evidence="4 5" key="1">
    <citation type="journal article" date="2017" name="Elife">
        <title>Extensive horizontal gene transfer in cheese-associated bacteria.</title>
        <authorList>
            <person name="Bonham K.S."/>
            <person name="Wolfe B.E."/>
            <person name="Dutton R.J."/>
        </authorList>
    </citation>
    <scope>NUCLEOTIDE SEQUENCE [LARGE SCALE GENOMIC DNA]</scope>
    <source>
        <strain evidence="3 4">900_6</strain>
        <strain evidence="2 5">JB5</strain>
    </source>
</reference>
<sequence>MSNYLSGTVALLPHGEGPQLHACGLQRAREKEWQRKKAELATPEGQAEKIHALRKQRTLSNR</sequence>
<dbReference type="Proteomes" id="UP000217720">
    <property type="component" value="Unassembled WGS sequence"/>
</dbReference>
<evidence type="ECO:0000313" key="3">
    <source>
        <dbReference type="EMBL" id="PCC50131.1"/>
    </source>
</evidence>
<feature type="compositionally biased region" description="Basic residues" evidence="1">
    <location>
        <begin position="52"/>
        <end position="62"/>
    </location>
</feature>
<dbReference type="Proteomes" id="UP000218377">
    <property type="component" value="Unassembled WGS sequence"/>
</dbReference>
<feature type="region of interest" description="Disordered" evidence="1">
    <location>
        <begin position="39"/>
        <end position="62"/>
    </location>
</feature>
<protein>
    <submittedName>
        <fullName evidence="3">Uncharacterized protein</fullName>
    </submittedName>
</protein>
<evidence type="ECO:0000313" key="4">
    <source>
        <dbReference type="Proteomes" id="UP000217720"/>
    </source>
</evidence>
<evidence type="ECO:0000256" key="1">
    <source>
        <dbReference type="SAM" id="MobiDB-lite"/>
    </source>
</evidence>
<dbReference type="AlphaFoldDB" id="A0A2A3ZF88"/>
<organism evidence="3 4">
    <name type="scientific">Brevibacterium aurantiacum</name>
    <dbReference type="NCBI Taxonomy" id="273384"/>
    <lineage>
        <taxon>Bacteria</taxon>
        <taxon>Bacillati</taxon>
        <taxon>Actinomycetota</taxon>
        <taxon>Actinomycetes</taxon>
        <taxon>Micrococcales</taxon>
        <taxon>Brevibacteriaceae</taxon>
        <taxon>Brevibacterium</taxon>
    </lineage>
</organism>
<accession>A0A2A3ZF88</accession>
<evidence type="ECO:0000313" key="5">
    <source>
        <dbReference type="Proteomes" id="UP000218377"/>
    </source>
</evidence>
<dbReference type="EMBL" id="NRGO01000012">
    <property type="protein sequence ID" value="PCC50131.1"/>
    <property type="molecule type" value="Genomic_DNA"/>
</dbReference>
<proteinExistence type="predicted"/>
<dbReference type="RefSeq" id="WP_096157277.1">
    <property type="nucleotide sequence ID" value="NZ_FXZI01000006.1"/>
</dbReference>
<comment type="caution">
    <text evidence="3">The sequence shown here is derived from an EMBL/GenBank/DDBJ whole genome shotgun (WGS) entry which is preliminary data.</text>
</comment>